<dbReference type="InterPro" id="IPR050292">
    <property type="entry name" value="Glutamine_Synthetase"/>
</dbReference>
<dbReference type="FunFam" id="3.30.590.10:FF:000011">
    <property type="entry name" value="Glutamine synthetase"/>
    <property type="match status" value="1"/>
</dbReference>
<evidence type="ECO:0000256" key="3">
    <source>
        <dbReference type="ARBA" id="ARBA00012937"/>
    </source>
</evidence>
<dbReference type="SUPFAM" id="SSF54368">
    <property type="entry name" value="Glutamine synthetase, N-terminal domain"/>
    <property type="match status" value="1"/>
</dbReference>
<dbReference type="InterPro" id="IPR036651">
    <property type="entry name" value="Gln_synt_N_sf"/>
</dbReference>
<dbReference type="PROSITE" id="PS51986">
    <property type="entry name" value="GS_BETA_GRASP"/>
    <property type="match status" value="1"/>
</dbReference>
<evidence type="ECO:0000256" key="6">
    <source>
        <dbReference type="ARBA" id="ARBA00022741"/>
    </source>
</evidence>
<dbReference type="PROSITE" id="PS51987">
    <property type="entry name" value="GS_CATALYTIC"/>
    <property type="match status" value="1"/>
</dbReference>
<dbReference type="InterPro" id="IPR027302">
    <property type="entry name" value="Gln_synth_N_conserv_site"/>
</dbReference>
<evidence type="ECO:0000256" key="8">
    <source>
        <dbReference type="ARBA" id="ARBA00049436"/>
    </source>
</evidence>
<dbReference type="PANTHER" id="PTHR20852">
    <property type="entry name" value="GLUTAMINE SYNTHETASE"/>
    <property type="match status" value="1"/>
</dbReference>
<protein>
    <recommendedName>
        <fullName evidence="3">glutamine synthetase</fullName>
        <ecNumber evidence="3">6.3.1.2</ecNumber>
    </recommendedName>
</protein>
<dbReference type="EC" id="6.3.1.2" evidence="3"/>
<feature type="domain" description="GS catalytic" evidence="10">
    <location>
        <begin position="159"/>
        <end position="454"/>
    </location>
</feature>
<evidence type="ECO:0000313" key="11">
    <source>
        <dbReference type="EMBL" id="QHS98758.1"/>
    </source>
</evidence>
<dbReference type="GO" id="GO:0006542">
    <property type="term" value="P:glutamine biosynthetic process"/>
    <property type="evidence" value="ECO:0007669"/>
    <property type="project" value="InterPro"/>
</dbReference>
<accession>A0A6C0C527</accession>
<comment type="subcellular location">
    <subcellularLocation>
        <location evidence="1">Cytoplasm</location>
    </subcellularLocation>
</comment>
<name>A0A6C0C527_9ZZZZ</name>
<evidence type="ECO:0000259" key="10">
    <source>
        <dbReference type="PROSITE" id="PS51987"/>
    </source>
</evidence>
<evidence type="ECO:0000256" key="2">
    <source>
        <dbReference type="ARBA" id="ARBA00009897"/>
    </source>
</evidence>
<evidence type="ECO:0000256" key="1">
    <source>
        <dbReference type="ARBA" id="ARBA00004496"/>
    </source>
</evidence>
<keyword evidence="4" id="KW-0963">Cytoplasm</keyword>
<sequence>MPIRKRQQRAVLEYVWQDAEGNFRSKTKIMPSVCWDDTIKTTPIWNFDGSSTGQSDAKDSEVYLRPYFKCMDPFRTLNNQKYSQIVFCDLWIPDRDDDGDLQFETGLMSTMSGQKTTIQEEISSWIHDTDIKARQDEFDKVYGDLEGRRVKLKPHPDNKREFARELFESNKLKNSDLWFGFEQEFFFYDLETMDILGWKRDGSIVPENQGKYYCGVGRSNEVSKVRSIAEKVMKETICIEGHLDCCGWNLEVAPGQCEFQIRGSGLQAADNLTVFRYVLQRIAEQEGYGVTFHPKPKDGDWNGSGLHTNYSTILMRRPGGYKYIMEAVNLLEKKHLEHMNVYGEYNKMRMTGFHETSSWDKFTSGVADRTASVRIPRCSFVEGCGYLEDRRPGANANPYDVIVSLAETTVMSADTDSYDKFDEDSDTVELSFGALVEKTKTELGVRGIGFKANN</sequence>
<evidence type="ECO:0000259" key="9">
    <source>
        <dbReference type="PROSITE" id="PS51986"/>
    </source>
</evidence>
<keyword evidence="5" id="KW-0436">Ligase</keyword>
<feature type="domain" description="GS beta-grasp" evidence="9">
    <location>
        <begin position="10"/>
        <end position="95"/>
    </location>
</feature>
<evidence type="ECO:0000256" key="5">
    <source>
        <dbReference type="ARBA" id="ARBA00022598"/>
    </source>
</evidence>
<evidence type="ECO:0000256" key="4">
    <source>
        <dbReference type="ARBA" id="ARBA00022490"/>
    </source>
</evidence>
<comment type="similarity">
    <text evidence="2">Belongs to the glutamine synthetase family.</text>
</comment>
<keyword evidence="6" id="KW-0547">Nucleotide-binding</keyword>
<reference evidence="11" key="1">
    <citation type="journal article" date="2020" name="Nature">
        <title>Giant virus diversity and host interactions through global metagenomics.</title>
        <authorList>
            <person name="Schulz F."/>
            <person name="Roux S."/>
            <person name="Paez-Espino D."/>
            <person name="Jungbluth S."/>
            <person name="Walsh D.A."/>
            <person name="Denef V.J."/>
            <person name="McMahon K.D."/>
            <person name="Konstantinidis K.T."/>
            <person name="Eloe-Fadrosh E.A."/>
            <person name="Kyrpides N.C."/>
            <person name="Woyke T."/>
        </authorList>
    </citation>
    <scope>NUCLEOTIDE SEQUENCE</scope>
    <source>
        <strain evidence="11">GVMAG-M-3300020185-18</strain>
    </source>
</reference>
<dbReference type="InterPro" id="IPR008147">
    <property type="entry name" value="Gln_synt_N"/>
</dbReference>
<dbReference type="PROSITE" id="PS00180">
    <property type="entry name" value="GLNA_1"/>
    <property type="match status" value="1"/>
</dbReference>
<dbReference type="GO" id="GO:0005737">
    <property type="term" value="C:cytoplasm"/>
    <property type="evidence" value="ECO:0007669"/>
    <property type="project" value="UniProtKB-SubCell"/>
</dbReference>
<evidence type="ECO:0000256" key="7">
    <source>
        <dbReference type="ARBA" id="ARBA00022840"/>
    </source>
</evidence>
<dbReference type="SMART" id="SM01230">
    <property type="entry name" value="Gln-synt_C"/>
    <property type="match status" value="1"/>
</dbReference>
<dbReference type="EMBL" id="MN739322">
    <property type="protein sequence ID" value="QHS98758.1"/>
    <property type="molecule type" value="Genomic_DNA"/>
</dbReference>
<dbReference type="AlphaFoldDB" id="A0A6C0C527"/>
<dbReference type="GO" id="GO:0005524">
    <property type="term" value="F:ATP binding"/>
    <property type="evidence" value="ECO:0007669"/>
    <property type="project" value="UniProtKB-KW"/>
</dbReference>
<dbReference type="Gene3D" id="3.30.590.10">
    <property type="entry name" value="Glutamine synthetase/guanido kinase, catalytic domain"/>
    <property type="match status" value="1"/>
</dbReference>
<dbReference type="Pfam" id="PF00120">
    <property type="entry name" value="Gln-synt_C"/>
    <property type="match status" value="1"/>
</dbReference>
<dbReference type="GO" id="GO:0004356">
    <property type="term" value="F:glutamine synthetase activity"/>
    <property type="evidence" value="ECO:0007669"/>
    <property type="project" value="UniProtKB-EC"/>
</dbReference>
<dbReference type="InterPro" id="IPR008146">
    <property type="entry name" value="Gln_synth_cat_dom"/>
</dbReference>
<comment type="catalytic activity">
    <reaction evidence="8">
        <text>L-glutamate + NH4(+) + ATP = L-glutamine + ADP + phosphate + H(+)</text>
        <dbReference type="Rhea" id="RHEA:16169"/>
        <dbReference type="ChEBI" id="CHEBI:15378"/>
        <dbReference type="ChEBI" id="CHEBI:28938"/>
        <dbReference type="ChEBI" id="CHEBI:29985"/>
        <dbReference type="ChEBI" id="CHEBI:30616"/>
        <dbReference type="ChEBI" id="CHEBI:43474"/>
        <dbReference type="ChEBI" id="CHEBI:58359"/>
        <dbReference type="ChEBI" id="CHEBI:456216"/>
        <dbReference type="EC" id="6.3.1.2"/>
    </reaction>
</comment>
<dbReference type="InterPro" id="IPR014746">
    <property type="entry name" value="Gln_synth/guanido_kin_cat_dom"/>
</dbReference>
<dbReference type="Gene3D" id="3.10.20.70">
    <property type="entry name" value="Glutamine synthetase, N-terminal domain"/>
    <property type="match status" value="1"/>
</dbReference>
<dbReference type="PANTHER" id="PTHR20852:SF57">
    <property type="entry name" value="GLUTAMINE SYNTHETASE 2 CYTOPLASMIC"/>
    <property type="match status" value="1"/>
</dbReference>
<keyword evidence="7" id="KW-0067">ATP-binding</keyword>
<organism evidence="11">
    <name type="scientific">viral metagenome</name>
    <dbReference type="NCBI Taxonomy" id="1070528"/>
    <lineage>
        <taxon>unclassified sequences</taxon>
        <taxon>metagenomes</taxon>
        <taxon>organismal metagenomes</taxon>
    </lineage>
</organism>
<dbReference type="SUPFAM" id="SSF55931">
    <property type="entry name" value="Glutamine synthetase/guanido kinase"/>
    <property type="match status" value="1"/>
</dbReference>
<proteinExistence type="inferred from homology"/>